<dbReference type="InterPro" id="IPR011032">
    <property type="entry name" value="GroES-like_sf"/>
</dbReference>
<name>A0A838B4R0_9HYPH</name>
<dbReference type="SMART" id="SM00829">
    <property type="entry name" value="PKS_ER"/>
    <property type="match status" value="1"/>
</dbReference>
<protein>
    <submittedName>
        <fullName evidence="2">NADPH:quinone oxidoreductase family protein</fullName>
    </submittedName>
</protein>
<dbReference type="Pfam" id="PF00107">
    <property type="entry name" value="ADH_zinc_N"/>
    <property type="match status" value="1"/>
</dbReference>
<dbReference type="AlphaFoldDB" id="A0A838B4R0"/>
<dbReference type="CDD" id="cd08241">
    <property type="entry name" value="QOR1"/>
    <property type="match status" value="1"/>
</dbReference>
<gene>
    <name evidence="2" type="ORF">H0241_10820</name>
</gene>
<evidence type="ECO:0000313" key="3">
    <source>
        <dbReference type="Proteomes" id="UP000558284"/>
    </source>
</evidence>
<dbReference type="GO" id="GO:0016491">
    <property type="term" value="F:oxidoreductase activity"/>
    <property type="evidence" value="ECO:0007669"/>
    <property type="project" value="InterPro"/>
</dbReference>
<dbReference type="InterPro" id="IPR013154">
    <property type="entry name" value="ADH-like_N"/>
</dbReference>
<sequence>MKAIIARDFAPLDQLVYGDWPEPEAKGNTVVIEAEAIGVNYPDGLLVQGLYQMKPPLPFVPGMEVAGRVIAVGPGVKSVKIGDRVAALSTHGSYAERVGAAEPFVMPLPADMPATEACALLAGYGTSHYALKQRGVLREGETLCVLGAAGATGIAAIQIGKSLGARVIGVASSEEKRRIAAEAGADIALGYDNLKEALKEVTGGKGVDVGFDPVGGETFDVLARSMAWSGRLLVIGFASGTIPQFPVNLALVKGFSVVGVFWGAFTAKEPRVYADNMKELVGWYLSGKVRPVIEGTYPLADAAAVLKRVLGRGSSGKLILKP</sequence>
<dbReference type="Gene3D" id="3.40.50.720">
    <property type="entry name" value="NAD(P)-binding Rossmann-like Domain"/>
    <property type="match status" value="1"/>
</dbReference>
<dbReference type="PANTHER" id="PTHR43677">
    <property type="entry name" value="SHORT-CHAIN DEHYDROGENASE/REDUCTASE"/>
    <property type="match status" value="1"/>
</dbReference>
<comment type="caution">
    <text evidence="2">The sequence shown here is derived from an EMBL/GenBank/DDBJ whole genome shotgun (WGS) entry which is preliminary data.</text>
</comment>
<dbReference type="Proteomes" id="UP000558284">
    <property type="component" value="Unassembled WGS sequence"/>
</dbReference>
<dbReference type="PANTHER" id="PTHR43677:SF4">
    <property type="entry name" value="QUINONE OXIDOREDUCTASE-LIKE PROTEIN 2"/>
    <property type="match status" value="1"/>
</dbReference>
<dbReference type="SUPFAM" id="SSF50129">
    <property type="entry name" value="GroES-like"/>
    <property type="match status" value="1"/>
</dbReference>
<feature type="domain" description="Enoyl reductase (ER)" evidence="1">
    <location>
        <begin position="10"/>
        <end position="320"/>
    </location>
</feature>
<evidence type="ECO:0000259" key="1">
    <source>
        <dbReference type="SMART" id="SM00829"/>
    </source>
</evidence>
<proteinExistence type="predicted"/>
<accession>A0A838B4R0</accession>
<dbReference type="InterPro" id="IPR036291">
    <property type="entry name" value="NAD(P)-bd_dom_sf"/>
</dbReference>
<dbReference type="EMBL" id="JACDTY010000004">
    <property type="protein sequence ID" value="MBA1140744.1"/>
    <property type="molecule type" value="Genomic_DNA"/>
</dbReference>
<organism evidence="2 3">
    <name type="scientific">Mesorhizobium neociceri</name>
    <dbReference type="NCBI Taxonomy" id="1307853"/>
    <lineage>
        <taxon>Bacteria</taxon>
        <taxon>Pseudomonadati</taxon>
        <taxon>Pseudomonadota</taxon>
        <taxon>Alphaproteobacteria</taxon>
        <taxon>Hyphomicrobiales</taxon>
        <taxon>Phyllobacteriaceae</taxon>
        <taxon>Mesorhizobium</taxon>
    </lineage>
</organism>
<evidence type="ECO:0000313" key="2">
    <source>
        <dbReference type="EMBL" id="MBA1140744.1"/>
    </source>
</evidence>
<dbReference type="InterPro" id="IPR020843">
    <property type="entry name" value="ER"/>
</dbReference>
<dbReference type="Gene3D" id="3.90.180.10">
    <property type="entry name" value="Medium-chain alcohol dehydrogenases, catalytic domain"/>
    <property type="match status" value="1"/>
</dbReference>
<keyword evidence="3" id="KW-1185">Reference proteome</keyword>
<dbReference type="InterPro" id="IPR051397">
    <property type="entry name" value="Zn-ADH-like_protein"/>
</dbReference>
<dbReference type="RefSeq" id="WP_181057405.1">
    <property type="nucleotide sequence ID" value="NZ_JACDTY010000004.1"/>
</dbReference>
<dbReference type="SUPFAM" id="SSF51735">
    <property type="entry name" value="NAD(P)-binding Rossmann-fold domains"/>
    <property type="match status" value="1"/>
</dbReference>
<dbReference type="InterPro" id="IPR013149">
    <property type="entry name" value="ADH-like_C"/>
</dbReference>
<dbReference type="Pfam" id="PF08240">
    <property type="entry name" value="ADH_N"/>
    <property type="match status" value="1"/>
</dbReference>
<reference evidence="2 3" key="1">
    <citation type="submission" date="2020-07" db="EMBL/GenBank/DDBJ databases">
        <title>Definition of the novel symbiovar canariense within Mesorhizobium novociceri, a new species of genus Mesorhizobium nodulating Cicer canariense in the Caldera de Taburiente National Park (La Palma, Canary Islands).</title>
        <authorList>
            <person name="Leon-Barrios M."/>
            <person name="Perez-Yepez J."/>
            <person name="Flores-Felix J.D."/>
            <person name="Ramirez-Baena M.H."/>
            <person name="Pulido-Suarez L."/>
            <person name="Igual J.M."/>
            <person name="Velazquez E."/>
            <person name="Peix A."/>
        </authorList>
    </citation>
    <scope>NUCLEOTIDE SEQUENCE [LARGE SCALE GENOMIC DNA]</scope>
    <source>
        <strain evidence="2 3">CCANP35</strain>
    </source>
</reference>